<feature type="coiled-coil region" evidence="3">
    <location>
        <begin position="3"/>
        <end position="33"/>
    </location>
</feature>
<dbReference type="PRINTS" id="PR00503">
    <property type="entry name" value="BROMODOMAIN"/>
</dbReference>
<dbReference type="SMART" id="SM00297">
    <property type="entry name" value="BROMO"/>
    <property type="match status" value="1"/>
</dbReference>
<name>A0A9C7UN14_9RHOD</name>
<evidence type="ECO:0000256" key="3">
    <source>
        <dbReference type="SAM" id="Coils"/>
    </source>
</evidence>
<dbReference type="AlphaFoldDB" id="A0A9C7UN14"/>
<keyword evidence="1 2" id="KW-0103">Bromodomain</keyword>
<feature type="domain" description="Bromo" evidence="5">
    <location>
        <begin position="83"/>
        <end position="156"/>
    </location>
</feature>
<accession>A0A9C7UN14</accession>
<reference evidence="6" key="2">
    <citation type="submission" date="2022-01" db="EMBL/GenBank/DDBJ databases">
        <authorList>
            <person name="Hirooka S."/>
            <person name="Miyagishima S.Y."/>
        </authorList>
    </citation>
    <scope>NUCLEOTIDE SEQUENCE</scope>
    <source>
        <strain evidence="6">NBRC 102759</strain>
    </source>
</reference>
<keyword evidence="7" id="KW-1185">Reference proteome</keyword>
<evidence type="ECO:0000256" key="2">
    <source>
        <dbReference type="PROSITE-ProRule" id="PRU00035"/>
    </source>
</evidence>
<feature type="region of interest" description="Disordered" evidence="4">
    <location>
        <begin position="275"/>
        <end position="340"/>
    </location>
</feature>
<dbReference type="SUPFAM" id="SSF47370">
    <property type="entry name" value="Bromodomain"/>
    <property type="match status" value="1"/>
</dbReference>
<gene>
    <name evidence="6" type="ORF">GpartN1_g712.t1</name>
</gene>
<dbReference type="PROSITE" id="PS50014">
    <property type="entry name" value="BROMODOMAIN_2"/>
    <property type="match status" value="1"/>
</dbReference>
<keyword evidence="3" id="KW-0175">Coiled coil</keyword>
<dbReference type="InterPro" id="IPR036427">
    <property type="entry name" value="Bromodomain-like_sf"/>
</dbReference>
<comment type="caution">
    <text evidence="6">The sequence shown here is derived from an EMBL/GenBank/DDBJ whole genome shotgun (WGS) entry which is preliminary data.</text>
</comment>
<dbReference type="CDD" id="cd20404">
    <property type="entry name" value="Tudor_Agenet_AtEML-like"/>
    <property type="match status" value="1"/>
</dbReference>
<dbReference type="Proteomes" id="UP001061958">
    <property type="component" value="Unassembled WGS sequence"/>
</dbReference>
<organism evidence="6 7">
    <name type="scientific">Galdieria partita</name>
    <dbReference type="NCBI Taxonomy" id="83374"/>
    <lineage>
        <taxon>Eukaryota</taxon>
        <taxon>Rhodophyta</taxon>
        <taxon>Bangiophyceae</taxon>
        <taxon>Galdieriales</taxon>
        <taxon>Galdieriaceae</taxon>
        <taxon>Galdieria</taxon>
    </lineage>
</organism>
<dbReference type="Gene3D" id="1.20.920.10">
    <property type="entry name" value="Bromodomain-like"/>
    <property type="match status" value="1"/>
</dbReference>
<sequence length="425" mass="49041">MESDKVDAELEQLEQEKAQILKELRELDDSETDEWTPQEARKRFNQLLLECEQFVRDQKGYAVNIEPPIQIARYKTGDVIPPSALSLAKPKGLALDFTVPVKVKSYYEVVKNPIFLNQIRDKCRSGKYFTHTEYLDDMRLLLENTRAFNTDPESDWIVQHAQLLMEAAEEAIEARKSELMYLEQYLEKPEKEVEPVKEQQDLQVAPLRSGKTAFTKLPKDTYIELYWPPDDQWYTGKVVDYSEEDKMHNIYYEADHSSEWVDLSEVKWKYATVERSSEKRSRTKAQGSMPRFHNTNSNNLGYSAESKSAKRRKAEETPKKLSTPIMTGGTVSSRKVGEDGLGSSQMVVNKLEQMTREVTLEIRNGFERIERTLKEIFDQQQHTQILESIHNDLSNLSNIQQAINEIGTNLNNSSSLQASEKVAID</sequence>
<evidence type="ECO:0000256" key="1">
    <source>
        <dbReference type="ARBA" id="ARBA00023117"/>
    </source>
</evidence>
<dbReference type="EMBL" id="BQMJ01000005">
    <property type="protein sequence ID" value="GJQ08921.1"/>
    <property type="molecule type" value="Genomic_DNA"/>
</dbReference>
<evidence type="ECO:0000313" key="6">
    <source>
        <dbReference type="EMBL" id="GJQ08921.1"/>
    </source>
</evidence>
<dbReference type="CDD" id="cd04369">
    <property type="entry name" value="Bromodomain"/>
    <property type="match status" value="1"/>
</dbReference>
<protein>
    <recommendedName>
        <fullName evidence="5">Bromo domain-containing protein</fullName>
    </recommendedName>
</protein>
<evidence type="ECO:0000256" key="4">
    <source>
        <dbReference type="SAM" id="MobiDB-lite"/>
    </source>
</evidence>
<evidence type="ECO:0000313" key="7">
    <source>
        <dbReference type="Proteomes" id="UP001061958"/>
    </source>
</evidence>
<proteinExistence type="predicted"/>
<dbReference type="Pfam" id="PF00439">
    <property type="entry name" value="Bromodomain"/>
    <property type="match status" value="1"/>
</dbReference>
<dbReference type="OrthoDB" id="6017at2759"/>
<evidence type="ECO:0000259" key="5">
    <source>
        <dbReference type="PROSITE" id="PS50014"/>
    </source>
</evidence>
<reference evidence="6" key="1">
    <citation type="journal article" date="2022" name="Proc. Natl. Acad. Sci. U.S.A.">
        <title>Life cycle and functional genomics of the unicellular red alga Galdieria for elucidating algal and plant evolution and industrial use.</title>
        <authorList>
            <person name="Hirooka S."/>
            <person name="Itabashi T."/>
            <person name="Ichinose T.M."/>
            <person name="Onuma R."/>
            <person name="Fujiwara T."/>
            <person name="Yamashita S."/>
            <person name="Jong L.W."/>
            <person name="Tomita R."/>
            <person name="Iwane A.H."/>
            <person name="Miyagishima S.Y."/>
        </authorList>
    </citation>
    <scope>NUCLEOTIDE SEQUENCE</scope>
    <source>
        <strain evidence="6">NBRC 102759</strain>
    </source>
</reference>
<dbReference type="InterPro" id="IPR001487">
    <property type="entry name" value="Bromodomain"/>
</dbReference>